<evidence type="ECO:0000313" key="3">
    <source>
        <dbReference type="Proteomes" id="UP000487757"/>
    </source>
</evidence>
<comment type="caution">
    <text evidence="2">The sequence shown here is derived from an EMBL/GenBank/DDBJ whole genome shotgun (WGS) entry which is preliminary data.</text>
</comment>
<evidence type="ECO:0000313" key="2">
    <source>
        <dbReference type="EMBL" id="MRX78061.1"/>
    </source>
</evidence>
<organism evidence="2 3">
    <name type="scientific">Pedobacter petrophilus</name>
    <dbReference type="NCBI Taxonomy" id="1908241"/>
    <lineage>
        <taxon>Bacteria</taxon>
        <taxon>Pseudomonadati</taxon>
        <taxon>Bacteroidota</taxon>
        <taxon>Sphingobacteriia</taxon>
        <taxon>Sphingobacteriales</taxon>
        <taxon>Sphingobacteriaceae</taxon>
        <taxon>Pedobacter</taxon>
    </lineage>
</organism>
<keyword evidence="1" id="KW-0472">Membrane</keyword>
<protein>
    <submittedName>
        <fullName evidence="2">DUF2975 domain-containing protein</fullName>
    </submittedName>
</protein>
<dbReference type="EMBL" id="WKKH01000039">
    <property type="protein sequence ID" value="MRX78061.1"/>
    <property type="molecule type" value="Genomic_DNA"/>
</dbReference>
<dbReference type="Pfam" id="PF11188">
    <property type="entry name" value="DUF2975"/>
    <property type="match status" value="1"/>
</dbReference>
<dbReference type="InterPro" id="IPR021354">
    <property type="entry name" value="DUF2975"/>
</dbReference>
<accession>A0A7K0G2Z5</accession>
<sequence length="181" mass="20844">MKTQHQILIIKTGYILTLASTLLFSFNDAARGFEEGYNEAGKPGMESIMDGLLLLLICFLTLRVLIYLYRFINSVQDGNVFSEENTRRLSRMGFYCTTIPFLLFAFNAITYLHQSRDNAIQISDIIKHVDFEIWLLIFGLTLLTIAFVFKKGIELKQESELTIKNLFINADNYQFRCNACP</sequence>
<dbReference type="OrthoDB" id="766118at2"/>
<reference evidence="2 3" key="1">
    <citation type="submission" date="2019-11" db="EMBL/GenBank/DDBJ databases">
        <title>Pedobacter petrophilus genome.</title>
        <authorList>
            <person name="Feldbauer M.J."/>
            <person name="Newman J.D."/>
        </authorList>
    </citation>
    <scope>NUCLEOTIDE SEQUENCE [LARGE SCALE GENOMIC DNA]</scope>
    <source>
        <strain evidence="2 3">LMG 29686</strain>
    </source>
</reference>
<name>A0A7K0G2Z5_9SPHI</name>
<feature type="transmembrane region" description="Helical" evidence="1">
    <location>
        <begin position="92"/>
        <end position="113"/>
    </location>
</feature>
<dbReference type="Proteomes" id="UP000487757">
    <property type="component" value="Unassembled WGS sequence"/>
</dbReference>
<dbReference type="AlphaFoldDB" id="A0A7K0G2Z5"/>
<feature type="transmembrane region" description="Helical" evidence="1">
    <location>
        <begin position="52"/>
        <end position="72"/>
    </location>
</feature>
<proteinExistence type="predicted"/>
<dbReference type="RefSeq" id="WP_154282472.1">
    <property type="nucleotide sequence ID" value="NZ_JBHUJQ010000001.1"/>
</dbReference>
<keyword evidence="3" id="KW-1185">Reference proteome</keyword>
<feature type="transmembrane region" description="Helical" evidence="1">
    <location>
        <begin position="7"/>
        <end position="26"/>
    </location>
</feature>
<gene>
    <name evidence="2" type="ORF">GJU39_18435</name>
</gene>
<feature type="transmembrane region" description="Helical" evidence="1">
    <location>
        <begin position="133"/>
        <end position="149"/>
    </location>
</feature>
<keyword evidence="1" id="KW-0812">Transmembrane</keyword>
<keyword evidence="1" id="KW-1133">Transmembrane helix</keyword>
<evidence type="ECO:0000256" key="1">
    <source>
        <dbReference type="SAM" id="Phobius"/>
    </source>
</evidence>